<comment type="caution">
    <text evidence="1">The sequence shown here is derived from an EMBL/GenBank/DDBJ whole genome shotgun (WGS) entry which is preliminary data.</text>
</comment>
<evidence type="ECO:0000313" key="1">
    <source>
        <dbReference type="EMBL" id="EKE67742.1"/>
    </source>
</evidence>
<gene>
    <name evidence="1" type="ORF">B3C1_18306</name>
</gene>
<sequence>MDTNLLHQGTLCLTRNGAGWIMEVDREHHKLRLKNHIDGHEFVADFDDVIDDFHAPAPEDEWY</sequence>
<dbReference type="EMBL" id="AMRI01000038">
    <property type="protein sequence ID" value="EKE67742.1"/>
    <property type="molecule type" value="Genomic_DNA"/>
</dbReference>
<proteinExistence type="predicted"/>
<protein>
    <submittedName>
        <fullName evidence="1">Uncharacterized protein</fullName>
    </submittedName>
</protein>
<reference evidence="1 2" key="1">
    <citation type="journal article" date="2012" name="J. Bacteriol.">
        <title>Genome Sequence of Gallaecimonas xiamenensis Type Strain 3-C-1.</title>
        <authorList>
            <person name="Lai Q."/>
            <person name="Wang L."/>
            <person name="Wang W."/>
            <person name="Shao Z."/>
        </authorList>
    </citation>
    <scope>NUCLEOTIDE SEQUENCE [LARGE SCALE GENOMIC DNA]</scope>
    <source>
        <strain evidence="1 2">3-C-1</strain>
    </source>
</reference>
<accession>K2IYX9</accession>
<name>K2IYX9_9GAMM</name>
<dbReference type="Proteomes" id="UP000006755">
    <property type="component" value="Unassembled WGS sequence"/>
</dbReference>
<dbReference type="RefSeq" id="WP_008486676.1">
    <property type="nucleotide sequence ID" value="NZ_AMRI01000038.1"/>
</dbReference>
<dbReference type="OrthoDB" id="5817318at2"/>
<keyword evidence="2" id="KW-1185">Reference proteome</keyword>
<evidence type="ECO:0000313" key="2">
    <source>
        <dbReference type="Proteomes" id="UP000006755"/>
    </source>
</evidence>
<dbReference type="AlphaFoldDB" id="K2IYX9"/>
<organism evidence="1 2">
    <name type="scientific">Gallaecimonas xiamenensis 3-C-1</name>
    <dbReference type="NCBI Taxonomy" id="745411"/>
    <lineage>
        <taxon>Bacteria</taxon>
        <taxon>Pseudomonadati</taxon>
        <taxon>Pseudomonadota</taxon>
        <taxon>Gammaproteobacteria</taxon>
        <taxon>Enterobacterales</taxon>
        <taxon>Gallaecimonadaceae</taxon>
        <taxon>Gallaecimonas</taxon>
    </lineage>
</organism>